<keyword evidence="2" id="KW-0012">Acyltransferase</keyword>
<name>A0A1L5P6M1_RHIET</name>
<sequence>MIRKATERDIARIVEIRNSVTENRLSDPGKITLDELRWFIANPGIFVWEQQGDVQGFCAGDPRNGNLWALFVDDAFAKRGIGTALLARACSVLEDAGHDRIWLTTDPGTRAERLYRQAGWELIGEKDDELLFELKLPGGST</sequence>
<gene>
    <name evidence="4" type="ORF">AM571_CH02973</name>
</gene>
<evidence type="ECO:0000313" key="4">
    <source>
        <dbReference type="EMBL" id="APO75775.1"/>
    </source>
</evidence>
<dbReference type="Pfam" id="PF00583">
    <property type="entry name" value="Acetyltransf_1"/>
    <property type="match status" value="1"/>
</dbReference>
<accession>A0A1L5P6M1</accession>
<dbReference type="RefSeq" id="WP_074062061.1">
    <property type="nucleotide sequence ID" value="NZ_CP017241.1"/>
</dbReference>
<dbReference type="CDD" id="cd04301">
    <property type="entry name" value="NAT_SF"/>
    <property type="match status" value="1"/>
</dbReference>
<dbReference type="InterPro" id="IPR016181">
    <property type="entry name" value="Acyl_CoA_acyltransferase"/>
</dbReference>
<evidence type="ECO:0000313" key="5">
    <source>
        <dbReference type="Proteomes" id="UP000185109"/>
    </source>
</evidence>
<evidence type="ECO:0000256" key="1">
    <source>
        <dbReference type="ARBA" id="ARBA00022679"/>
    </source>
</evidence>
<protein>
    <submittedName>
        <fullName evidence="4">N-acetyltransferase family protein</fullName>
    </submittedName>
</protein>
<dbReference type="PANTHER" id="PTHR43877">
    <property type="entry name" value="AMINOALKYLPHOSPHONATE N-ACETYLTRANSFERASE-RELATED-RELATED"/>
    <property type="match status" value="1"/>
</dbReference>
<dbReference type="InterPro" id="IPR000182">
    <property type="entry name" value="GNAT_dom"/>
</dbReference>
<dbReference type="EMBL" id="CP017241">
    <property type="protein sequence ID" value="APO75775.1"/>
    <property type="molecule type" value="Genomic_DNA"/>
</dbReference>
<feature type="domain" description="N-acetyltransferase" evidence="3">
    <location>
        <begin position="1"/>
        <end position="137"/>
    </location>
</feature>
<dbReference type="Proteomes" id="UP000185109">
    <property type="component" value="Chromosome"/>
</dbReference>
<dbReference type="GO" id="GO:0016747">
    <property type="term" value="F:acyltransferase activity, transferring groups other than amino-acyl groups"/>
    <property type="evidence" value="ECO:0007669"/>
    <property type="project" value="InterPro"/>
</dbReference>
<dbReference type="PROSITE" id="PS51186">
    <property type="entry name" value="GNAT"/>
    <property type="match status" value="1"/>
</dbReference>
<evidence type="ECO:0000256" key="2">
    <source>
        <dbReference type="ARBA" id="ARBA00023315"/>
    </source>
</evidence>
<evidence type="ECO:0000259" key="3">
    <source>
        <dbReference type="PROSITE" id="PS51186"/>
    </source>
</evidence>
<proteinExistence type="predicted"/>
<keyword evidence="1 4" id="KW-0808">Transferase</keyword>
<dbReference type="AlphaFoldDB" id="A0A1L5P6M1"/>
<dbReference type="SUPFAM" id="SSF55729">
    <property type="entry name" value="Acyl-CoA N-acyltransferases (Nat)"/>
    <property type="match status" value="1"/>
</dbReference>
<dbReference type="InterPro" id="IPR050832">
    <property type="entry name" value="Bact_Acetyltransf"/>
</dbReference>
<dbReference type="Gene3D" id="3.40.630.30">
    <property type="match status" value="1"/>
</dbReference>
<dbReference type="PANTHER" id="PTHR43877:SF2">
    <property type="entry name" value="AMINOALKYLPHOSPHONATE N-ACETYLTRANSFERASE-RELATED"/>
    <property type="match status" value="1"/>
</dbReference>
<organism evidence="4 5">
    <name type="scientific">Rhizobium etli 8C-3</name>
    <dbReference type="NCBI Taxonomy" id="538025"/>
    <lineage>
        <taxon>Bacteria</taxon>
        <taxon>Pseudomonadati</taxon>
        <taxon>Pseudomonadota</taxon>
        <taxon>Alphaproteobacteria</taxon>
        <taxon>Hyphomicrobiales</taxon>
        <taxon>Rhizobiaceae</taxon>
        <taxon>Rhizobium/Agrobacterium group</taxon>
        <taxon>Rhizobium</taxon>
    </lineage>
</organism>
<reference evidence="4 5" key="1">
    <citation type="submission" date="2016-09" db="EMBL/GenBank/DDBJ databases">
        <title>The complete genome sequences of Rhizobium gallicum, symbiovars gallicum and phaseoli, symbionts associated to common bean (Phaseolus vulgaris).</title>
        <authorList>
            <person name="Bustos P."/>
            <person name="Santamaria R.I."/>
            <person name="Perez-Carrascal O.M."/>
            <person name="Juarez S."/>
            <person name="Lozano L."/>
            <person name="Martinez-Flores I."/>
            <person name="Martinez-Romero E."/>
            <person name="Cevallos M."/>
            <person name="Romero D."/>
            <person name="Davila G."/>
            <person name="Gonzalez V."/>
        </authorList>
    </citation>
    <scope>NUCLEOTIDE SEQUENCE [LARGE SCALE GENOMIC DNA]</scope>
    <source>
        <strain evidence="4 5">8C-3</strain>
    </source>
</reference>